<sequence length="461" mass="51513">MSGLKLVARPILTGIDPPRQNYLSPGGDILVLLADLSSTGNGPVNQTSIDIWSIRDPTKSRRLLRTRTKFGWVADSAVLRETQLEDAMRIVLACQSGDGDKNAIIYALESYDIHIGEVEPSFGRIVSESWQPIPSFPEWGQIMETSLTFSHWHAAIGDTIAYTVQDVNRPEGDYDKSAGDVNEQLNPRFPLSGFEQIYLVDVSGPIRRWLHPRHVESFISAQAYIQDDHLYLLGRTASTYVVRDYHFSADMLHSPKSDSDGDDYVDLGSPLASIEGVRLPDPRVPWGTCDSGTVHFDHAYGFTILLLRDWFGEGQIMRLPLPRRELADGSPPRSTVHAFTMPHLPEGVAFGRSLAWLGRSSAIIYGYDDYFTKEGECFFQLCFKLAESLEPGGHERLSQAAEPPVVRVDLRQEDGEMPPFSWQGDSLFEVDERSGRLYIMGDHAQNETCLLVFSLALAPHS</sequence>
<dbReference type="OrthoDB" id="2756232at2759"/>
<keyword evidence="2" id="KW-1185">Reference proteome</keyword>
<evidence type="ECO:0000313" key="2">
    <source>
        <dbReference type="Proteomes" id="UP000256964"/>
    </source>
</evidence>
<name>A0A371CR92_9APHY</name>
<dbReference type="AlphaFoldDB" id="A0A371CR92"/>
<gene>
    <name evidence="1" type="ORF">OH76DRAFT_1488355</name>
</gene>
<dbReference type="EMBL" id="KZ857476">
    <property type="protein sequence ID" value="RDX42808.1"/>
    <property type="molecule type" value="Genomic_DNA"/>
</dbReference>
<organism evidence="1 2">
    <name type="scientific">Lentinus brumalis</name>
    <dbReference type="NCBI Taxonomy" id="2498619"/>
    <lineage>
        <taxon>Eukaryota</taxon>
        <taxon>Fungi</taxon>
        <taxon>Dikarya</taxon>
        <taxon>Basidiomycota</taxon>
        <taxon>Agaricomycotina</taxon>
        <taxon>Agaricomycetes</taxon>
        <taxon>Polyporales</taxon>
        <taxon>Polyporaceae</taxon>
        <taxon>Lentinus</taxon>
    </lineage>
</organism>
<protein>
    <submittedName>
        <fullName evidence="1">Uncharacterized protein</fullName>
    </submittedName>
</protein>
<dbReference type="Proteomes" id="UP000256964">
    <property type="component" value="Unassembled WGS sequence"/>
</dbReference>
<accession>A0A371CR92</accession>
<evidence type="ECO:0000313" key="1">
    <source>
        <dbReference type="EMBL" id="RDX42808.1"/>
    </source>
</evidence>
<proteinExistence type="predicted"/>
<reference evidence="1 2" key="1">
    <citation type="journal article" date="2018" name="Biotechnol. Biofuels">
        <title>Integrative visual omics of the white-rot fungus Polyporus brumalis exposes the biotechnological potential of its oxidative enzymes for delignifying raw plant biomass.</title>
        <authorList>
            <person name="Miyauchi S."/>
            <person name="Rancon A."/>
            <person name="Drula E."/>
            <person name="Hage H."/>
            <person name="Chaduli D."/>
            <person name="Favel A."/>
            <person name="Grisel S."/>
            <person name="Henrissat B."/>
            <person name="Herpoel-Gimbert I."/>
            <person name="Ruiz-Duenas F.J."/>
            <person name="Chevret D."/>
            <person name="Hainaut M."/>
            <person name="Lin J."/>
            <person name="Wang M."/>
            <person name="Pangilinan J."/>
            <person name="Lipzen A."/>
            <person name="Lesage-Meessen L."/>
            <person name="Navarro D."/>
            <person name="Riley R."/>
            <person name="Grigoriev I.V."/>
            <person name="Zhou S."/>
            <person name="Raouche S."/>
            <person name="Rosso M.N."/>
        </authorList>
    </citation>
    <scope>NUCLEOTIDE SEQUENCE [LARGE SCALE GENOMIC DNA]</scope>
    <source>
        <strain evidence="1 2">BRFM 1820</strain>
    </source>
</reference>